<evidence type="ECO:0000256" key="1">
    <source>
        <dbReference type="SAM" id="SignalP"/>
    </source>
</evidence>
<evidence type="ECO:0000313" key="3">
    <source>
        <dbReference type="Proteomes" id="UP001596154"/>
    </source>
</evidence>
<dbReference type="PROSITE" id="PS51257">
    <property type="entry name" value="PROKAR_LIPOPROTEIN"/>
    <property type="match status" value="1"/>
</dbReference>
<feature type="signal peptide" evidence="1">
    <location>
        <begin position="1"/>
        <end position="29"/>
    </location>
</feature>
<dbReference type="Pfam" id="PF12028">
    <property type="entry name" value="DUF3515"/>
    <property type="match status" value="1"/>
</dbReference>
<feature type="chain" id="PRO_5046792620" evidence="1">
    <location>
        <begin position="30"/>
        <end position="163"/>
    </location>
</feature>
<organism evidence="2 3">
    <name type="scientific">Streptomyces bullii</name>
    <dbReference type="NCBI Taxonomy" id="349910"/>
    <lineage>
        <taxon>Bacteria</taxon>
        <taxon>Bacillati</taxon>
        <taxon>Actinomycetota</taxon>
        <taxon>Actinomycetes</taxon>
        <taxon>Kitasatosporales</taxon>
        <taxon>Streptomycetaceae</taxon>
        <taxon>Streptomyces</taxon>
    </lineage>
</organism>
<dbReference type="EMBL" id="JBHSNY010000014">
    <property type="protein sequence ID" value="MFC5638680.1"/>
    <property type="molecule type" value="Genomic_DNA"/>
</dbReference>
<accession>A0ABW0V2G8</accession>
<dbReference type="RefSeq" id="WP_381029827.1">
    <property type="nucleotide sequence ID" value="NZ_JBHSNY010000014.1"/>
</dbReference>
<keyword evidence="3" id="KW-1185">Reference proteome</keyword>
<protein>
    <submittedName>
        <fullName evidence="2">DUF3515 domain-containing protein</fullName>
    </submittedName>
</protein>
<reference evidence="3" key="1">
    <citation type="journal article" date="2019" name="Int. J. Syst. Evol. Microbiol.">
        <title>The Global Catalogue of Microorganisms (GCM) 10K type strain sequencing project: providing services to taxonomists for standard genome sequencing and annotation.</title>
        <authorList>
            <consortium name="The Broad Institute Genomics Platform"/>
            <consortium name="The Broad Institute Genome Sequencing Center for Infectious Disease"/>
            <person name="Wu L."/>
            <person name="Ma J."/>
        </authorList>
    </citation>
    <scope>NUCLEOTIDE SEQUENCE [LARGE SCALE GENOMIC DNA]</scope>
    <source>
        <strain evidence="3">CGMCC 4.7248</strain>
    </source>
</reference>
<evidence type="ECO:0000313" key="2">
    <source>
        <dbReference type="EMBL" id="MFC5638680.1"/>
    </source>
</evidence>
<keyword evidence="1" id="KW-0732">Signal</keyword>
<dbReference type="InterPro" id="IPR021903">
    <property type="entry name" value="DUF3515"/>
</dbReference>
<sequence>MNSLRHRHRPVAGLPALALLIAAAGCSSADDSASAAVPSPDARAAGLCRNLDKVLPAKVDGERRVDPEPASALTAGWGSPAIILRCGVPRPAEMDDPEADGTEVNGVGWLLQKRDDGSFVFTTTLRNAYVEVTIPKDRTASGMAPLVDLAPAVKKAIPEGIAD</sequence>
<comment type="caution">
    <text evidence="2">The sequence shown here is derived from an EMBL/GenBank/DDBJ whole genome shotgun (WGS) entry which is preliminary data.</text>
</comment>
<proteinExistence type="predicted"/>
<name>A0ABW0V2G8_9ACTN</name>
<gene>
    <name evidence="2" type="ORF">ACFPZJ_33940</name>
</gene>
<dbReference type="Proteomes" id="UP001596154">
    <property type="component" value="Unassembled WGS sequence"/>
</dbReference>